<organism evidence="1 2">
    <name type="scientific">Puccinia striiformis f. sp. tritici</name>
    <dbReference type="NCBI Taxonomy" id="168172"/>
    <lineage>
        <taxon>Eukaryota</taxon>
        <taxon>Fungi</taxon>
        <taxon>Dikarya</taxon>
        <taxon>Basidiomycota</taxon>
        <taxon>Pucciniomycotina</taxon>
        <taxon>Pucciniomycetes</taxon>
        <taxon>Pucciniales</taxon>
        <taxon>Pucciniaceae</taxon>
        <taxon>Puccinia</taxon>
    </lineage>
</organism>
<comment type="caution">
    <text evidence="1">The sequence shown here is derived from an EMBL/GenBank/DDBJ whole genome shotgun (WGS) entry which is preliminary data.</text>
</comment>
<reference evidence="1 2" key="3">
    <citation type="journal article" date="2022" name="Microbiol. Spectr.">
        <title>Folding features and dynamics of 3D genome architecture in plant fungal pathogens.</title>
        <authorList>
            <person name="Xia C."/>
        </authorList>
    </citation>
    <scope>NUCLEOTIDE SEQUENCE [LARGE SCALE GENOMIC DNA]</scope>
    <source>
        <strain evidence="1 2">93-210</strain>
    </source>
</reference>
<accession>A0ACC0DVA4</accession>
<reference evidence="2" key="2">
    <citation type="journal article" date="2018" name="Mol. Plant Microbe Interact.">
        <title>Genome sequence resources for the wheat stripe rust pathogen (Puccinia striiformis f. sp. tritici) and the barley stripe rust pathogen (Puccinia striiformis f. sp. hordei).</title>
        <authorList>
            <person name="Xia C."/>
            <person name="Wang M."/>
            <person name="Yin C."/>
            <person name="Cornejo O.E."/>
            <person name="Hulbert S.H."/>
            <person name="Chen X."/>
        </authorList>
    </citation>
    <scope>NUCLEOTIDE SEQUENCE [LARGE SCALE GENOMIC DNA]</scope>
    <source>
        <strain evidence="2">93-210</strain>
    </source>
</reference>
<proteinExistence type="predicted"/>
<dbReference type="EMBL" id="CM045878">
    <property type="protein sequence ID" value="KAI7940041.1"/>
    <property type="molecule type" value="Genomic_DNA"/>
</dbReference>
<name>A0ACC0DVA4_9BASI</name>
<reference evidence="2" key="1">
    <citation type="journal article" date="2018" name="BMC Genomics">
        <title>Genomic insights into host adaptation between the wheat stripe rust pathogen (Puccinia striiformis f. sp. tritici) and the barley stripe rust pathogen (Puccinia striiformis f. sp. hordei).</title>
        <authorList>
            <person name="Xia C."/>
            <person name="Wang M."/>
            <person name="Yin C."/>
            <person name="Cornejo O.E."/>
            <person name="Hulbert S.H."/>
            <person name="Chen X."/>
        </authorList>
    </citation>
    <scope>NUCLEOTIDE SEQUENCE [LARGE SCALE GENOMIC DNA]</scope>
    <source>
        <strain evidence="2">93-210</strain>
    </source>
</reference>
<gene>
    <name evidence="1" type="ORF">MJO28_013693</name>
</gene>
<sequence length="304" mass="31869">MFARLSILVLLLTANLSSASPSSIGNAYQNMPATRSSSPLKRTTRTAFANNRANSTRVARSLPLLPLLGQILPVTANLKVDICLDLSVKVLGIATVNVFATAALAASITSQGISVDELAVVQASLASELAGVARVSTTSYACEQACTSDVCSSYNFDRVSHTCSLTPQQLTTKSNVLARLIAQLSLLGPSAPRYCQLCRNRCGPANSTPSATSKYYKRQSTAIGHCPTGLDACPISSFNTSPGYECVNTQEELEHCGGCSSTGDGVDCNTISGVESAGCSRGQCMAFACKEGFYLGPDKTCIQH</sequence>
<evidence type="ECO:0000313" key="1">
    <source>
        <dbReference type="EMBL" id="KAI7940041.1"/>
    </source>
</evidence>
<dbReference type="Proteomes" id="UP001060170">
    <property type="component" value="Chromosome 14"/>
</dbReference>
<evidence type="ECO:0000313" key="2">
    <source>
        <dbReference type="Proteomes" id="UP001060170"/>
    </source>
</evidence>
<keyword evidence="2" id="KW-1185">Reference proteome</keyword>
<feature type="non-terminal residue" evidence="1">
    <location>
        <position position="304"/>
    </location>
</feature>
<protein>
    <submittedName>
        <fullName evidence="1">Uncharacterized protein</fullName>
    </submittedName>
</protein>